<dbReference type="Gene3D" id="3.40.640.10">
    <property type="entry name" value="Type I PLP-dependent aspartate aminotransferase-like (Major domain)"/>
    <property type="match status" value="1"/>
</dbReference>
<gene>
    <name evidence="7" type="ORF">ASR47_100294</name>
</gene>
<evidence type="ECO:0000313" key="7">
    <source>
        <dbReference type="EMBL" id="OBV37043.1"/>
    </source>
</evidence>
<dbReference type="EMBL" id="LOCQ01000061">
    <property type="protein sequence ID" value="OBV37043.1"/>
    <property type="molecule type" value="Genomic_DNA"/>
</dbReference>
<dbReference type="PANTHER" id="PTHR46577">
    <property type="entry name" value="HTH-TYPE TRANSCRIPTIONAL REGULATORY PROTEIN GABR"/>
    <property type="match status" value="1"/>
</dbReference>
<dbReference type="Pfam" id="PF00392">
    <property type="entry name" value="GntR"/>
    <property type="match status" value="1"/>
</dbReference>
<evidence type="ECO:0000256" key="4">
    <source>
        <dbReference type="ARBA" id="ARBA00023125"/>
    </source>
</evidence>
<protein>
    <submittedName>
        <fullName evidence="7">GntR family transcriptional regulator / MocR family aminotransferase</fullName>
    </submittedName>
</protein>
<dbReference type="InterPro" id="IPR015421">
    <property type="entry name" value="PyrdxlP-dep_Trfase_major"/>
</dbReference>
<evidence type="ECO:0000259" key="6">
    <source>
        <dbReference type="PROSITE" id="PS50949"/>
    </source>
</evidence>
<dbReference type="CDD" id="cd07377">
    <property type="entry name" value="WHTH_GntR"/>
    <property type="match status" value="1"/>
</dbReference>
<feature type="domain" description="HTH gntR-type" evidence="6">
    <location>
        <begin position="18"/>
        <end position="88"/>
    </location>
</feature>
<dbReference type="GO" id="GO:0003677">
    <property type="term" value="F:DNA binding"/>
    <property type="evidence" value="ECO:0007669"/>
    <property type="project" value="UniProtKB-KW"/>
</dbReference>
<dbReference type="OrthoDB" id="9804020at2"/>
<dbReference type="PATRIC" id="fig|1747903.4.peg.537"/>
<dbReference type="CDD" id="cd00609">
    <property type="entry name" value="AAT_like"/>
    <property type="match status" value="1"/>
</dbReference>
<evidence type="ECO:0000256" key="5">
    <source>
        <dbReference type="ARBA" id="ARBA00023163"/>
    </source>
</evidence>
<proteinExistence type="inferred from homology"/>
<dbReference type="PANTHER" id="PTHR46577:SF1">
    <property type="entry name" value="HTH-TYPE TRANSCRIPTIONAL REGULATORY PROTEIN GABR"/>
    <property type="match status" value="1"/>
</dbReference>
<evidence type="ECO:0000256" key="3">
    <source>
        <dbReference type="ARBA" id="ARBA00023015"/>
    </source>
</evidence>
<dbReference type="GO" id="GO:0003700">
    <property type="term" value="F:DNA-binding transcription factor activity"/>
    <property type="evidence" value="ECO:0007669"/>
    <property type="project" value="InterPro"/>
</dbReference>
<name>A0A1A7BY49_9BURK</name>
<keyword evidence="8" id="KW-1185">Reference proteome</keyword>
<dbReference type="GO" id="GO:0030170">
    <property type="term" value="F:pyridoxal phosphate binding"/>
    <property type="evidence" value="ECO:0007669"/>
    <property type="project" value="InterPro"/>
</dbReference>
<dbReference type="GO" id="GO:0008483">
    <property type="term" value="F:transaminase activity"/>
    <property type="evidence" value="ECO:0007669"/>
    <property type="project" value="UniProtKB-KW"/>
</dbReference>
<comment type="caution">
    <text evidence="7">The sequence shown here is derived from an EMBL/GenBank/DDBJ whole genome shotgun (WGS) entry which is preliminary data.</text>
</comment>
<dbReference type="InterPro" id="IPR051446">
    <property type="entry name" value="HTH_trans_reg/aminotransferase"/>
</dbReference>
<dbReference type="Proteomes" id="UP000092713">
    <property type="component" value="Unassembled WGS sequence"/>
</dbReference>
<sequence length="499" mass="53504">MHAHLLIAALPLDRNLAMPLFRQLYAAMKAAILDGTLAPGAQLPPTRAFCTLLPLPVSRQTVLNAYALLAAEGYLDGAVGKGTFVSLAVPVPVPVPAPAPLAPTAAPGLLRPLSARGQGVVAAMAQVAFHRSPLRAFRVGMPRIDHFPFDVWNRLEARRWRRPDHHFGYGDPAGFLPLRELLCVYLQASRGVRCTPQQIIITSGSQQALFLLSTILLAPGDAAWMESPGYRGASATLQASGARVFPVPVDAEGLDVAYGAAHCPQAKLAYVTPSHQLPLGVSMSLPRRLALLDWAARNRAWVVEDDYDSEYRYTGAPLASLQGLDRAGCVVYVGTLSKVLFPGLRLGYMVAPLALAEALVQAKAVVDRHTAIVPQMALADFIAEGHFGRHIRRTRDSNAERRDVLLRGLARELGDELYCGPADSGLELCAYFRGQHDEAQISQAGLARGIELRPLGHYADPGAGAACATPAGLLLGFAAIPPDDIEHGVRVLGQLLRSR</sequence>
<dbReference type="PROSITE" id="PS50949">
    <property type="entry name" value="HTH_GNTR"/>
    <property type="match status" value="1"/>
</dbReference>
<comment type="similarity">
    <text evidence="1">In the C-terminal section; belongs to the class-I pyridoxal-phosphate-dependent aminotransferase family.</text>
</comment>
<keyword evidence="7" id="KW-0808">Transferase</keyword>
<keyword evidence="2" id="KW-0663">Pyridoxal phosphate</keyword>
<dbReference type="SUPFAM" id="SSF46785">
    <property type="entry name" value="Winged helix' DNA-binding domain"/>
    <property type="match status" value="1"/>
</dbReference>
<dbReference type="InterPro" id="IPR000524">
    <property type="entry name" value="Tscrpt_reg_HTH_GntR"/>
</dbReference>
<dbReference type="Gene3D" id="1.10.10.10">
    <property type="entry name" value="Winged helix-like DNA-binding domain superfamily/Winged helix DNA-binding domain"/>
    <property type="match status" value="1"/>
</dbReference>
<dbReference type="InterPro" id="IPR036388">
    <property type="entry name" value="WH-like_DNA-bd_sf"/>
</dbReference>
<keyword evidence="4" id="KW-0238">DNA-binding</keyword>
<dbReference type="InterPro" id="IPR036390">
    <property type="entry name" value="WH_DNA-bd_sf"/>
</dbReference>
<evidence type="ECO:0000256" key="2">
    <source>
        <dbReference type="ARBA" id="ARBA00022898"/>
    </source>
</evidence>
<accession>A0A1A7BY49</accession>
<evidence type="ECO:0000256" key="1">
    <source>
        <dbReference type="ARBA" id="ARBA00005384"/>
    </source>
</evidence>
<keyword evidence="5" id="KW-0804">Transcription</keyword>
<dbReference type="STRING" id="1747903.ASR47_100294"/>
<keyword evidence="7" id="KW-0032">Aminotransferase</keyword>
<dbReference type="SMART" id="SM00345">
    <property type="entry name" value="HTH_GNTR"/>
    <property type="match status" value="1"/>
</dbReference>
<keyword evidence="3" id="KW-0805">Transcription regulation</keyword>
<organism evidence="7 8">
    <name type="scientific">Janthinobacterium psychrotolerans</name>
    <dbReference type="NCBI Taxonomy" id="1747903"/>
    <lineage>
        <taxon>Bacteria</taxon>
        <taxon>Pseudomonadati</taxon>
        <taxon>Pseudomonadota</taxon>
        <taxon>Betaproteobacteria</taxon>
        <taxon>Burkholderiales</taxon>
        <taxon>Oxalobacteraceae</taxon>
        <taxon>Janthinobacterium</taxon>
    </lineage>
</organism>
<dbReference type="InterPro" id="IPR015424">
    <property type="entry name" value="PyrdxlP-dep_Trfase"/>
</dbReference>
<dbReference type="SUPFAM" id="SSF53383">
    <property type="entry name" value="PLP-dependent transferases"/>
    <property type="match status" value="1"/>
</dbReference>
<evidence type="ECO:0000313" key="8">
    <source>
        <dbReference type="Proteomes" id="UP000092713"/>
    </source>
</evidence>
<dbReference type="Pfam" id="PF00155">
    <property type="entry name" value="Aminotran_1_2"/>
    <property type="match status" value="1"/>
</dbReference>
<reference evidence="7 8" key="1">
    <citation type="submission" date="2016-04" db="EMBL/GenBank/DDBJ databases">
        <title>Draft genome sequence of Janthinobacterium psychrotolerans sp. nov., isolated from freshwater sediments in Denmark.</title>
        <authorList>
            <person name="Gong X."/>
            <person name="Skrivergaard S."/>
            <person name="Korsgaard B.S."/>
            <person name="Schreiber L."/>
            <person name="Marshall I.P."/>
            <person name="Finster K."/>
            <person name="Schramm A."/>
        </authorList>
    </citation>
    <scope>NUCLEOTIDE SEQUENCE [LARGE SCALE GENOMIC DNA]</scope>
    <source>
        <strain evidence="7 8">S3-2</strain>
    </source>
</reference>
<dbReference type="AlphaFoldDB" id="A0A1A7BY49"/>
<dbReference type="InterPro" id="IPR004839">
    <property type="entry name" value="Aminotransferase_I/II_large"/>
</dbReference>
<dbReference type="RefSeq" id="WP_065310054.1">
    <property type="nucleotide sequence ID" value="NZ_LOCQ01000061.1"/>
</dbReference>